<sequence length="401" mass="43548">MFGVLVPMSYQFAGLSMDTIQVMRVNLATSAFLKLEACCGYELHMASCGASGFVQLWRCSDWRREHEVLDKMSDHQGCSFSPDGLWLLTVGRTLVIWQVVRQPMAKALGKGVVLRVATGLRLGLQLHRCLEAVGSANRPSTAAFQPWPSAESQEYAMVVGTGDGVISLWRHLEKDTPEAAAAKIGAAMAAATTSAVQRTLAHSVRRQPGFSSSPVPRRVSLSSCASLASSNSTAVAEPTEQEDEASRMELTGWPVEEASLQMRHPLLRPPRLPSPKCDGEGIANDEAGGMSLSFQGSIDQSNCTNWQQKVTMKLRTRSHSRPQLPRGTMASTVPADGWKGLKCLKGRAAGLGHTDSASSLPEVQDNPGRFHARRSSDPFICSWIQDRASSNPPYRLQPLHP</sequence>
<proteinExistence type="predicted"/>
<gene>
    <name evidence="2" type="ORF">PGLA1383_LOCUS2604</name>
</gene>
<dbReference type="Proteomes" id="UP000654075">
    <property type="component" value="Unassembled WGS sequence"/>
</dbReference>
<feature type="region of interest" description="Disordered" evidence="1">
    <location>
        <begin position="229"/>
        <end position="248"/>
    </location>
</feature>
<dbReference type="InterPro" id="IPR036322">
    <property type="entry name" value="WD40_repeat_dom_sf"/>
</dbReference>
<feature type="region of interest" description="Disordered" evidence="1">
    <location>
        <begin position="352"/>
        <end position="371"/>
    </location>
</feature>
<dbReference type="Gene3D" id="2.130.10.10">
    <property type="entry name" value="YVTN repeat-like/Quinoprotein amine dehydrogenase"/>
    <property type="match status" value="1"/>
</dbReference>
<organism evidence="2 3">
    <name type="scientific">Polarella glacialis</name>
    <name type="common">Dinoflagellate</name>
    <dbReference type="NCBI Taxonomy" id="89957"/>
    <lineage>
        <taxon>Eukaryota</taxon>
        <taxon>Sar</taxon>
        <taxon>Alveolata</taxon>
        <taxon>Dinophyceae</taxon>
        <taxon>Suessiales</taxon>
        <taxon>Suessiaceae</taxon>
        <taxon>Polarella</taxon>
    </lineage>
</organism>
<evidence type="ECO:0000313" key="3">
    <source>
        <dbReference type="Proteomes" id="UP000654075"/>
    </source>
</evidence>
<dbReference type="SUPFAM" id="SSF50978">
    <property type="entry name" value="WD40 repeat-like"/>
    <property type="match status" value="1"/>
</dbReference>
<feature type="region of interest" description="Disordered" evidence="1">
    <location>
        <begin position="261"/>
        <end position="298"/>
    </location>
</feature>
<reference evidence="2" key="1">
    <citation type="submission" date="2021-02" db="EMBL/GenBank/DDBJ databases">
        <authorList>
            <person name="Dougan E. K."/>
            <person name="Rhodes N."/>
            <person name="Thang M."/>
            <person name="Chan C."/>
        </authorList>
    </citation>
    <scope>NUCLEOTIDE SEQUENCE</scope>
</reference>
<dbReference type="InterPro" id="IPR015943">
    <property type="entry name" value="WD40/YVTN_repeat-like_dom_sf"/>
</dbReference>
<accession>A0A813DCJ4</accession>
<protein>
    <submittedName>
        <fullName evidence="2">Uncharacterized protein</fullName>
    </submittedName>
</protein>
<dbReference type="EMBL" id="CAJNNV010000817">
    <property type="protein sequence ID" value="CAE8583649.1"/>
    <property type="molecule type" value="Genomic_DNA"/>
</dbReference>
<name>A0A813DCJ4_POLGL</name>
<keyword evidence="3" id="KW-1185">Reference proteome</keyword>
<comment type="caution">
    <text evidence="2">The sequence shown here is derived from an EMBL/GenBank/DDBJ whole genome shotgun (WGS) entry which is preliminary data.</text>
</comment>
<evidence type="ECO:0000313" key="2">
    <source>
        <dbReference type="EMBL" id="CAE8583649.1"/>
    </source>
</evidence>
<evidence type="ECO:0000256" key="1">
    <source>
        <dbReference type="SAM" id="MobiDB-lite"/>
    </source>
</evidence>
<dbReference type="AlphaFoldDB" id="A0A813DCJ4"/>